<comment type="caution">
    <text evidence="2">The sequence shown here is derived from an EMBL/GenBank/DDBJ whole genome shotgun (WGS) entry which is preliminary data.</text>
</comment>
<organism evidence="2 3">
    <name type="scientific">Parahalioglobus pacificus</name>
    <dbReference type="NCBI Taxonomy" id="930806"/>
    <lineage>
        <taxon>Bacteria</taxon>
        <taxon>Pseudomonadati</taxon>
        <taxon>Pseudomonadota</taxon>
        <taxon>Gammaproteobacteria</taxon>
        <taxon>Cellvibrionales</taxon>
        <taxon>Halieaceae</taxon>
        <taxon>Parahalioglobus</taxon>
    </lineage>
</organism>
<dbReference type="AlphaFoldDB" id="A0A919CM89"/>
<dbReference type="InterPro" id="IPR010281">
    <property type="entry name" value="DUF885"/>
</dbReference>
<evidence type="ECO:0000313" key="2">
    <source>
        <dbReference type="EMBL" id="GHD38308.1"/>
    </source>
</evidence>
<sequence length="555" mass="62927">MVKRQWVRVWALVLAGAGIVGQGAQASDYQDLVLLSDAFQQWKADDNSIGRVTEDAAGQPIEPVSDYSPQAIATRLEMLTSLQTELADMDYSQWSRSQQVDWLALRSRLDQHEYRLRVSRYWARDPGFYVDRMLWLTFTELPVEGAKREQLLAELRGIPVLVSAAQANLTDVAADFACLAIHNLSNSDGVGHGHPYRETPPAGVIGWYSDLAERARTAQPELLPDIEAAREAVVALNDWLVENRDGWTASAGSGKAAFDWYLKHVKLMPWTSDDLVIIGERELDRLWSLYALEQHRNRQEPLLLPATTAEDYQARIAATDEKIRRFLVEQDIITIPDYVGELDTNVPWQVRPGGLNFWEAVQFRDPAPDHLHAVIPGHRFDILLADNLAHPIRKHIRSGARIEGWATYLEEAMLQSGLFADTPRVRELIHVFGIFRAARVPADVWLQTGQMTAPEVVSYWREQVPFLDEDVARVDAEIYLRRPPGYGVGYSIGKVQMDKLLADRKRQLGDDFNLKDFHDAIMDAGPLPLSLVRWEMTGLDDEVKQLWSRDPIPLD</sequence>
<proteinExistence type="predicted"/>
<reference evidence="2" key="2">
    <citation type="submission" date="2020-09" db="EMBL/GenBank/DDBJ databases">
        <authorList>
            <person name="Sun Q."/>
            <person name="Kim S."/>
        </authorList>
    </citation>
    <scope>NUCLEOTIDE SEQUENCE</scope>
    <source>
        <strain evidence="2">KCTC 23430</strain>
    </source>
</reference>
<protein>
    <recommendedName>
        <fullName evidence="4">DUF885 domain-containing protein</fullName>
    </recommendedName>
</protein>
<accession>A0A919CM89</accession>
<keyword evidence="1" id="KW-0732">Signal</keyword>
<keyword evidence="3" id="KW-1185">Reference proteome</keyword>
<gene>
    <name evidence="2" type="ORF">GCM10007053_28710</name>
</gene>
<feature type="signal peptide" evidence="1">
    <location>
        <begin position="1"/>
        <end position="26"/>
    </location>
</feature>
<dbReference type="PANTHER" id="PTHR33361">
    <property type="entry name" value="GLR0591 PROTEIN"/>
    <property type="match status" value="1"/>
</dbReference>
<dbReference type="PANTHER" id="PTHR33361:SF2">
    <property type="entry name" value="DUF885 DOMAIN-CONTAINING PROTEIN"/>
    <property type="match status" value="1"/>
</dbReference>
<evidence type="ECO:0000313" key="3">
    <source>
        <dbReference type="Proteomes" id="UP000644693"/>
    </source>
</evidence>
<reference evidence="2" key="1">
    <citation type="journal article" date="2014" name="Int. J. Syst. Evol. Microbiol.">
        <title>Complete genome sequence of Corynebacterium casei LMG S-19264T (=DSM 44701T), isolated from a smear-ripened cheese.</title>
        <authorList>
            <consortium name="US DOE Joint Genome Institute (JGI-PGF)"/>
            <person name="Walter F."/>
            <person name="Albersmeier A."/>
            <person name="Kalinowski J."/>
            <person name="Ruckert C."/>
        </authorList>
    </citation>
    <scope>NUCLEOTIDE SEQUENCE</scope>
    <source>
        <strain evidence="2">KCTC 23430</strain>
    </source>
</reference>
<dbReference type="Proteomes" id="UP000644693">
    <property type="component" value="Unassembled WGS sequence"/>
</dbReference>
<dbReference type="Pfam" id="PF05960">
    <property type="entry name" value="DUF885"/>
    <property type="match status" value="2"/>
</dbReference>
<feature type="chain" id="PRO_5037778797" description="DUF885 domain-containing protein" evidence="1">
    <location>
        <begin position="27"/>
        <end position="555"/>
    </location>
</feature>
<evidence type="ECO:0000256" key="1">
    <source>
        <dbReference type="SAM" id="SignalP"/>
    </source>
</evidence>
<dbReference type="EMBL" id="BMYM01000003">
    <property type="protein sequence ID" value="GHD38308.1"/>
    <property type="molecule type" value="Genomic_DNA"/>
</dbReference>
<evidence type="ECO:0008006" key="4">
    <source>
        <dbReference type="Google" id="ProtNLM"/>
    </source>
</evidence>
<name>A0A919CM89_9GAMM</name>